<proteinExistence type="predicted"/>
<evidence type="ECO:0000256" key="1">
    <source>
        <dbReference type="SAM" id="Phobius"/>
    </source>
</evidence>
<dbReference type="EMBL" id="JAEMHL010000008">
    <property type="protein sequence ID" value="MBJ6751636.1"/>
    <property type="molecule type" value="Genomic_DNA"/>
</dbReference>
<keyword evidence="1" id="KW-1133">Transmembrane helix</keyword>
<dbReference type="RefSeq" id="WP_199390109.1">
    <property type="nucleotide sequence ID" value="NZ_JAEMHL010000008.1"/>
</dbReference>
<keyword evidence="4" id="KW-1185">Reference proteome</keyword>
<feature type="domain" description="TadE-like" evidence="2">
    <location>
        <begin position="6"/>
        <end position="48"/>
    </location>
</feature>
<protein>
    <submittedName>
        <fullName evidence="3">Pilus assembly protein</fullName>
    </submittedName>
</protein>
<evidence type="ECO:0000259" key="2">
    <source>
        <dbReference type="Pfam" id="PF07811"/>
    </source>
</evidence>
<organism evidence="3 4">
    <name type="scientific">Geomonas anaerohicana</name>
    <dbReference type="NCBI Taxonomy" id="2798583"/>
    <lineage>
        <taxon>Bacteria</taxon>
        <taxon>Pseudomonadati</taxon>
        <taxon>Thermodesulfobacteriota</taxon>
        <taxon>Desulfuromonadia</taxon>
        <taxon>Geobacterales</taxon>
        <taxon>Geobacteraceae</taxon>
        <taxon>Geomonas</taxon>
    </lineage>
</organism>
<keyword evidence="1" id="KW-0812">Transmembrane</keyword>
<evidence type="ECO:0000313" key="4">
    <source>
        <dbReference type="Proteomes" id="UP000614714"/>
    </source>
</evidence>
<dbReference type="InterPro" id="IPR012495">
    <property type="entry name" value="TadE-like_dom"/>
</dbReference>
<name>A0ABS0YH73_9BACT</name>
<accession>A0ABS0YH73</accession>
<evidence type="ECO:0000313" key="3">
    <source>
        <dbReference type="EMBL" id="MBJ6751636.1"/>
    </source>
</evidence>
<keyword evidence="1" id="KW-0472">Membrane</keyword>
<comment type="caution">
    <text evidence="3">The sequence shown here is derived from an EMBL/GenBank/DDBJ whole genome shotgun (WGS) entry which is preliminary data.</text>
</comment>
<gene>
    <name evidence="3" type="ORF">JFN91_15580</name>
</gene>
<dbReference type="Pfam" id="PF07811">
    <property type="entry name" value="TadE"/>
    <property type="match status" value="1"/>
</dbReference>
<dbReference type="Proteomes" id="UP000614714">
    <property type="component" value="Unassembled WGS sequence"/>
</dbReference>
<feature type="transmembrane region" description="Helical" evidence="1">
    <location>
        <begin position="12"/>
        <end position="34"/>
    </location>
</feature>
<sequence length="161" mass="17585">MSNKKGQALVEFALLLSVVALLGFAVCDLAWMFFVNLTMQHAVRAGTRYAITGRTEPGLGRRGALIEKIREQSMGLYDRNLHVPKEPRISVVDPAQVNFANYTGTPTQNDPGERNQIIVVSLTYTCPLLTPALKPFLAGGAYTFTVRSAMANENFPEKGGP</sequence>
<reference evidence="3 4" key="1">
    <citation type="submission" date="2020-12" db="EMBL/GenBank/DDBJ databases">
        <title>Geomonas sp. Red421, isolated from paddy soil.</title>
        <authorList>
            <person name="Xu Z."/>
            <person name="Zhang Z."/>
            <person name="Masuda Y."/>
            <person name="Itoh H."/>
            <person name="Senoo K."/>
        </authorList>
    </citation>
    <scope>NUCLEOTIDE SEQUENCE [LARGE SCALE GENOMIC DNA]</scope>
    <source>
        <strain evidence="3 4">Red421</strain>
    </source>
</reference>